<protein>
    <recommendedName>
        <fullName evidence="3">SMP-30/Gluconolactonase/LRE-like region domain-containing protein</fullName>
    </recommendedName>
</protein>
<dbReference type="SUPFAM" id="SSF63829">
    <property type="entry name" value="Calcium-dependent phosphotriesterase"/>
    <property type="match status" value="1"/>
</dbReference>
<name>A0A423VZS5_CYTCH</name>
<dbReference type="OrthoDB" id="5233393at2759"/>
<dbReference type="AlphaFoldDB" id="A0A423VZS5"/>
<evidence type="ECO:0008006" key="3">
    <source>
        <dbReference type="Google" id="ProtNLM"/>
    </source>
</evidence>
<proteinExistence type="predicted"/>
<sequence>MVDCPETHLVTQLPQTGWFEGFALRPNGHILVSRLDEPILYTFDAEDMDADPQELHTFSDATGLINLCPLEGCQDEYAVITGRPDIDAMQFDNRDYVVWRVAISADSSVTVSKLADLSDYGFSVGIIPASEHTLLVADSFRHRICAVDISSGESSVLVDDESMRAVEGEPFGINRLRIAAGHVWFTNSSAGTLSRFPIAIDGASIEATGPVETLCDDIEHCDGLAVAPDGSALWTASMANGWLWQIDIDVEGGEVFATTSVIKEDLYSPTAVEVACAGAARLYVVCNGQREKEQAWIKKDGSNAWTEFYNVTKSVEVSVQIDD</sequence>
<comment type="caution">
    <text evidence="1">The sequence shown here is derived from an EMBL/GenBank/DDBJ whole genome shotgun (WGS) entry which is preliminary data.</text>
</comment>
<dbReference type="PANTHER" id="PTHR42060:SF1">
    <property type="entry name" value="NHL REPEAT-CONTAINING PROTEIN"/>
    <property type="match status" value="1"/>
</dbReference>
<keyword evidence="2" id="KW-1185">Reference proteome</keyword>
<dbReference type="InterPro" id="IPR011042">
    <property type="entry name" value="6-blade_b-propeller_TolB-like"/>
</dbReference>
<evidence type="ECO:0000313" key="1">
    <source>
        <dbReference type="EMBL" id="ROV96493.1"/>
    </source>
</evidence>
<dbReference type="Proteomes" id="UP000284375">
    <property type="component" value="Unassembled WGS sequence"/>
</dbReference>
<evidence type="ECO:0000313" key="2">
    <source>
        <dbReference type="Proteomes" id="UP000284375"/>
    </source>
</evidence>
<accession>A0A423VZS5</accession>
<gene>
    <name evidence="1" type="ORF">VSDG_05513</name>
</gene>
<reference evidence="1 2" key="1">
    <citation type="submission" date="2015-09" db="EMBL/GenBank/DDBJ databases">
        <title>Host preference determinants of Valsa canker pathogens revealed by comparative genomics.</title>
        <authorList>
            <person name="Yin Z."/>
            <person name="Huang L."/>
        </authorList>
    </citation>
    <scope>NUCLEOTIDE SEQUENCE [LARGE SCALE GENOMIC DNA]</scope>
    <source>
        <strain evidence="1 2">YSFL</strain>
    </source>
</reference>
<dbReference type="Gene3D" id="2.120.10.30">
    <property type="entry name" value="TolB, C-terminal domain"/>
    <property type="match status" value="1"/>
</dbReference>
<dbReference type="EMBL" id="LJZO01000020">
    <property type="protein sequence ID" value="ROV96493.1"/>
    <property type="molecule type" value="Genomic_DNA"/>
</dbReference>
<dbReference type="InterPro" id="IPR052998">
    <property type="entry name" value="Hetero-Diels-Alderase-like"/>
</dbReference>
<organism evidence="1 2">
    <name type="scientific">Cytospora chrysosperma</name>
    <name type="common">Cytospora canker fungus</name>
    <name type="synonym">Sphaeria chrysosperma</name>
    <dbReference type="NCBI Taxonomy" id="252740"/>
    <lineage>
        <taxon>Eukaryota</taxon>
        <taxon>Fungi</taxon>
        <taxon>Dikarya</taxon>
        <taxon>Ascomycota</taxon>
        <taxon>Pezizomycotina</taxon>
        <taxon>Sordariomycetes</taxon>
        <taxon>Sordariomycetidae</taxon>
        <taxon>Diaporthales</taxon>
        <taxon>Cytosporaceae</taxon>
        <taxon>Cytospora</taxon>
    </lineage>
</organism>
<dbReference type="PANTHER" id="PTHR42060">
    <property type="entry name" value="NHL REPEAT-CONTAINING PROTEIN-RELATED"/>
    <property type="match status" value="1"/>
</dbReference>